<keyword evidence="3" id="KW-0813">Transport</keyword>
<name>A0A814L4T5_ADIRI</name>
<gene>
    <name evidence="12" type="ORF">EDS130_LOCUS17912</name>
    <name evidence="13" type="ORF">XAT740_LOCUS55868</name>
</gene>
<dbReference type="Proteomes" id="UP000663828">
    <property type="component" value="Unassembled WGS sequence"/>
</dbReference>
<evidence type="ECO:0000256" key="2">
    <source>
        <dbReference type="ARBA" id="ARBA00006488"/>
    </source>
</evidence>
<evidence type="ECO:0000256" key="3">
    <source>
        <dbReference type="ARBA" id="ARBA00022448"/>
    </source>
</evidence>
<dbReference type="GO" id="GO:0020037">
    <property type="term" value="F:heme binding"/>
    <property type="evidence" value="ECO:0007669"/>
    <property type="project" value="InterPro"/>
</dbReference>
<evidence type="ECO:0000256" key="10">
    <source>
        <dbReference type="SAM" id="MobiDB-lite"/>
    </source>
</evidence>
<keyword evidence="4 8" id="KW-0349">Heme</keyword>
<feature type="coiled-coil region" evidence="9">
    <location>
        <begin position="77"/>
        <end position="104"/>
    </location>
</feature>
<dbReference type="PRINTS" id="PR00604">
    <property type="entry name" value="CYTCHRMECIAB"/>
</dbReference>
<dbReference type="Gene3D" id="1.10.760.10">
    <property type="entry name" value="Cytochrome c-like domain"/>
    <property type="match status" value="1"/>
</dbReference>
<dbReference type="EMBL" id="CAJNOR010010662">
    <property type="protein sequence ID" value="CAF1655708.1"/>
    <property type="molecule type" value="Genomic_DNA"/>
</dbReference>
<reference evidence="12" key="1">
    <citation type="submission" date="2021-02" db="EMBL/GenBank/DDBJ databases">
        <authorList>
            <person name="Nowell W R."/>
        </authorList>
    </citation>
    <scope>NUCLEOTIDE SEQUENCE</scope>
</reference>
<evidence type="ECO:0000313" key="13">
    <source>
        <dbReference type="EMBL" id="CAF1655708.1"/>
    </source>
</evidence>
<dbReference type="Proteomes" id="UP000663852">
    <property type="component" value="Unassembled WGS sequence"/>
</dbReference>
<feature type="compositionally biased region" description="Low complexity" evidence="10">
    <location>
        <begin position="27"/>
        <end position="39"/>
    </location>
</feature>
<evidence type="ECO:0000256" key="5">
    <source>
        <dbReference type="ARBA" id="ARBA00022723"/>
    </source>
</evidence>
<protein>
    <recommendedName>
        <fullName evidence="11">Cytochrome c domain-containing protein</fullName>
    </recommendedName>
</protein>
<dbReference type="InterPro" id="IPR036909">
    <property type="entry name" value="Cyt_c-like_dom_sf"/>
</dbReference>
<sequence length="413" mass="43017">MMKTSSLTTTLLNHLTPSQTVTGCTLSTHSPSSAASSGSELETVSSISHGSSRQTTINTLAQNVHDQTDSIEPEDSSEALVNTIDKLKRELVALKQAKTQLETLYKAKSKSDLDKSAKITKLRLQYEHELNVFCKEDQKDLVSYLQRQLLLRDQRIAEQSYDIEQLKTWSVPETVLDINETASELNVKAMAGDEAKQSGGKSSNGDGGGSKPADKDNKANKNDAGGAAKAGGADKGGAASGGATSGGADKGGDKGGAKNSGDKGGASGGADKGGAKGGDKGGDAKSGGGDKSGDKKEASGGGGGGEWEGGDPEKGAKLFKTKCSQCHTAEKGGGNKQGPNLHGLFGRHTGSVPGFNYSDANKNKNITWGGDTLWVYLKDPKKYIPGTKMIFAGLKKDEERKDLIAYLKQASSD</sequence>
<evidence type="ECO:0000259" key="11">
    <source>
        <dbReference type="PROSITE" id="PS51007"/>
    </source>
</evidence>
<dbReference type="GO" id="GO:0005758">
    <property type="term" value="C:mitochondrial intermembrane space"/>
    <property type="evidence" value="ECO:0007669"/>
    <property type="project" value="UniProtKB-SubCell"/>
</dbReference>
<keyword evidence="6" id="KW-0249">Electron transport</keyword>
<evidence type="ECO:0000256" key="8">
    <source>
        <dbReference type="PROSITE-ProRule" id="PRU00433"/>
    </source>
</evidence>
<evidence type="ECO:0000256" key="1">
    <source>
        <dbReference type="ARBA" id="ARBA00004569"/>
    </source>
</evidence>
<evidence type="ECO:0000256" key="6">
    <source>
        <dbReference type="ARBA" id="ARBA00022982"/>
    </source>
</evidence>
<feature type="compositionally biased region" description="Gly residues" evidence="10">
    <location>
        <begin position="233"/>
        <end position="249"/>
    </location>
</feature>
<comment type="similarity">
    <text evidence="2">Belongs to the cytochrome c family.</text>
</comment>
<keyword evidence="7 8" id="KW-0408">Iron</keyword>
<evidence type="ECO:0000313" key="14">
    <source>
        <dbReference type="Proteomes" id="UP000663828"/>
    </source>
</evidence>
<dbReference type="PANTHER" id="PTHR11961">
    <property type="entry name" value="CYTOCHROME C"/>
    <property type="match status" value="1"/>
</dbReference>
<evidence type="ECO:0000313" key="15">
    <source>
        <dbReference type="Proteomes" id="UP000663852"/>
    </source>
</evidence>
<feature type="domain" description="Cytochrome c" evidence="11">
    <location>
        <begin position="310"/>
        <end position="411"/>
    </location>
</feature>
<dbReference type="GO" id="GO:0009055">
    <property type="term" value="F:electron transfer activity"/>
    <property type="evidence" value="ECO:0007669"/>
    <property type="project" value="InterPro"/>
</dbReference>
<feature type="compositionally biased region" description="Low complexity" evidence="10">
    <location>
        <begin position="222"/>
        <end position="231"/>
    </location>
</feature>
<feature type="region of interest" description="Disordered" evidence="10">
    <location>
        <begin position="191"/>
        <end position="316"/>
    </location>
</feature>
<evidence type="ECO:0000256" key="7">
    <source>
        <dbReference type="ARBA" id="ARBA00023004"/>
    </source>
</evidence>
<evidence type="ECO:0000313" key="12">
    <source>
        <dbReference type="EMBL" id="CAF1060988.1"/>
    </source>
</evidence>
<dbReference type="InterPro" id="IPR009056">
    <property type="entry name" value="Cyt_c-like_dom"/>
</dbReference>
<evidence type="ECO:0000256" key="4">
    <source>
        <dbReference type="ARBA" id="ARBA00022617"/>
    </source>
</evidence>
<keyword evidence="14" id="KW-1185">Reference proteome</keyword>
<organism evidence="12 15">
    <name type="scientific">Adineta ricciae</name>
    <name type="common">Rotifer</name>
    <dbReference type="NCBI Taxonomy" id="249248"/>
    <lineage>
        <taxon>Eukaryota</taxon>
        <taxon>Metazoa</taxon>
        <taxon>Spiralia</taxon>
        <taxon>Gnathifera</taxon>
        <taxon>Rotifera</taxon>
        <taxon>Eurotatoria</taxon>
        <taxon>Bdelloidea</taxon>
        <taxon>Adinetida</taxon>
        <taxon>Adinetidae</taxon>
        <taxon>Adineta</taxon>
    </lineage>
</organism>
<evidence type="ECO:0000256" key="9">
    <source>
        <dbReference type="SAM" id="Coils"/>
    </source>
</evidence>
<feature type="region of interest" description="Disordered" evidence="10">
    <location>
        <begin position="20"/>
        <end position="52"/>
    </location>
</feature>
<proteinExistence type="inferred from homology"/>
<dbReference type="InterPro" id="IPR002327">
    <property type="entry name" value="Cyt_c_1A/1B"/>
</dbReference>
<comment type="subcellular location">
    <subcellularLocation>
        <location evidence="1">Mitochondrion intermembrane space</location>
    </subcellularLocation>
</comment>
<comment type="caution">
    <text evidence="12">The sequence shown here is derived from an EMBL/GenBank/DDBJ whole genome shotgun (WGS) entry which is preliminary data.</text>
</comment>
<dbReference type="SUPFAM" id="SSF46626">
    <property type="entry name" value="Cytochrome c"/>
    <property type="match status" value="1"/>
</dbReference>
<feature type="compositionally biased region" description="Basic and acidic residues" evidence="10">
    <location>
        <begin position="273"/>
        <end position="283"/>
    </location>
</feature>
<dbReference type="EMBL" id="CAJNOJ010000082">
    <property type="protein sequence ID" value="CAF1060988.1"/>
    <property type="molecule type" value="Genomic_DNA"/>
</dbReference>
<accession>A0A814L4T5</accession>
<dbReference type="GO" id="GO:0046872">
    <property type="term" value="F:metal ion binding"/>
    <property type="evidence" value="ECO:0007669"/>
    <property type="project" value="UniProtKB-KW"/>
</dbReference>
<dbReference type="Pfam" id="PF00034">
    <property type="entry name" value="Cytochrom_C"/>
    <property type="match status" value="1"/>
</dbReference>
<feature type="compositionally biased region" description="Basic and acidic residues" evidence="10">
    <location>
        <begin position="212"/>
        <end position="221"/>
    </location>
</feature>
<dbReference type="AlphaFoldDB" id="A0A814L4T5"/>
<dbReference type="FunFam" id="1.10.760.10:FF:000001">
    <property type="entry name" value="Cytochrome c iso-1"/>
    <property type="match status" value="1"/>
</dbReference>
<dbReference type="OrthoDB" id="449280at2759"/>
<keyword evidence="9" id="KW-0175">Coiled coil</keyword>
<feature type="compositionally biased region" description="Polar residues" evidence="10">
    <location>
        <begin position="40"/>
        <end position="52"/>
    </location>
</feature>
<dbReference type="PROSITE" id="PS51257">
    <property type="entry name" value="PROKAR_LIPOPROTEIN"/>
    <property type="match status" value="1"/>
</dbReference>
<dbReference type="PROSITE" id="PS51007">
    <property type="entry name" value="CYTC"/>
    <property type="match status" value="1"/>
</dbReference>
<keyword evidence="5 8" id="KW-0479">Metal-binding</keyword>
<feature type="compositionally biased region" description="Gly residues" evidence="10">
    <location>
        <begin position="262"/>
        <end position="272"/>
    </location>
</feature>